<name>H8L1K9_FRAAD</name>
<dbReference type="PROSITE" id="PS00092">
    <property type="entry name" value="N6_MTASE"/>
    <property type="match status" value="1"/>
</dbReference>
<dbReference type="EC" id="2.1.1.266" evidence="3"/>
<gene>
    <name evidence="3" type="primary">rlmJ</name>
    <name evidence="4" type="ordered locus">Fraau_0900</name>
</gene>
<accession>H8L1K9</accession>
<dbReference type="GO" id="GO:0003723">
    <property type="term" value="F:RNA binding"/>
    <property type="evidence" value="ECO:0007669"/>
    <property type="project" value="UniProtKB-UniRule"/>
</dbReference>
<dbReference type="eggNOG" id="COG2961">
    <property type="taxonomic scope" value="Bacteria"/>
</dbReference>
<dbReference type="Proteomes" id="UP000005234">
    <property type="component" value="Chromosome"/>
</dbReference>
<dbReference type="AlphaFoldDB" id="H8L1K9"/>
<evidence type="ECO:0000256" key="3">
    <source>
        <dbReference type="HAMAP-Rule" id="MF_00934"/>
    </source>
</evidence>
<keyword evidence="3" id="KW-0949">S-adenosyl-L-methionine</keyword>
<feature type="binding site" evidence="3">
    <location>
        <position position="41"/>
    </location>
    <ligand>
        <name>S-adenosyl-L-methionine</name>
        <dbReference type="ChEBI" id="CHEBI:59789"/>
    </ligand>
</feature>
<feature type="binding site" evidence="3">
    <location>
        <position position="120"/>
    </location>
    <ligand>
        <name>S-adenosyl-L-methionine</name>
        <dbReference type="ChEBI" id="CHEBI:59789"/>
    </ligand>
</feature>
<dbReference type="SUPFAM" id="SSF53335">
    <property type="entry name" value="S-adenosyl-L-methionine-dependent methyltransferases"/>
    <property type="match status" value="1"/>
</dbReference>
<comment type="similarity">
    <text evidence="3">Belongs to the RlmJ family.</text>
</comment>
<evidence type="ECO:0000256" key="1">
    <source>
        <dbReference type="ARBA" id="ARBA00022603"/>
    </source>
</evidence>
<feature type="site" description="Interaction with substrate rRNA" evidence="3">
    <location>
        <position position="3"/>
    </location>
</feature>
<comment type="function">
    <text evidence="3">Specifically methylates the adenine in position 2030 of 23S rRNA.</text>
</comment>
<dbReference type="KEGG" id="fau:Fraau_0900"/>
<dbReference type="PANTHER" id="PTHR37426:SF1">
    <property type="entry name" value="RIBOSOMAL RNA LARGE SUBUNIT METHYLTRANSFERASE J"/>
    <property type="match status" value="1"/>
</dbReference>
<sequence>MNYQHAYHAGNFADVHKHVMLRALLQALQQKPTPIGLLDTHAGAGGYALDGREATATGEFAEGIARLIKTTDAAAPELIREWLVDILQWPANQSALRFYPGSPLQAAACLREGDTLQLCEVQDAAVASLRRQLGGNRQVHIHQRDGYAAMKALLPPPQKRGLVLIDPPYEAQEEEYRTLQARLDEALARWPGGVYAVWYPIKQSQRLQPFYRWLAGCAAKRVLRSELLVHPADSPLRLNGSGLVVLNAPWQLDQSVRSAMHWLGLQLGAPGERAAVTLDWLRQD</sequence>
<keyword evidence="2 3" id="KW-0808">Transferase</keyword>
<feature type="active site" description="Proton acceptor" evidence="3">
    <location>
        <position position="166"/>
    </location>
</feature>
<evidence type="ECO:0000313" key="5">
    <source>
        <dbReference type="Proteomes" id="UP000005234"/>
    </source>
</evidence>
<dbReference type="RefSeq" id="WP_014402375.1">
    <property type="nucleotide sequence ID" value="NC_017033.1"/>
</dbReference>
<feature type="binding site" evidence="3">
    <location>
        <position position="18"/>
    </location>
    <ligand>
        <name>S-adenosyl-L-methionine</name>
        <dbReference type="ChEBI" id="CHEBI:59789"/>
    </ligand>
</feature>
<dbReference type="EMBL" id="CP003350">
    <property type="protein sequence ID" value="AFC85369.1"/>
    <property type="molecule type" value="Genomic_DNA"/>
</dbReference>
<dbReference type="HAMAP" id="MF_00934">
    <property type="entry name" value="23SrRNA_methyltr_J"/>
    <property type="match status" value="1"/>
</dbReference>
<dbReference type="GO" id="GO:0005829">
    <property type="term" value="C:cytosol"/>
    <property type="evidence" value="ECO:0007669"/>
    <property type="project" value="TreeGrafter"/>
</dbReference>
<keyword evidence="3" id="KW-0698">rRNA processing</keyword>
<keyword evidence="1 3" id="KW-0489">Methyltransferase</keyword>
<comment type="subunit">
    <text evidence="3">Monomer.</text>
</comment>
<keyword evidence="5" id="KW-1185">Reference proteome</keyword>
<dbReference type="Gene3D" id="3.40.50.150">
    <property type="entry name" value="Vaccinia Virus protein VP39"/>
    <property type="match status" value="1"/>
</dbReference>
<evidence type="ECO:0000313" key="4">
    <source>
        <dbReference type="EMBL" id="AFC85369.1"/>
    </source>
</evidence>
<dbReference type="InterPro" id="IPR002052">
    <property type="entry name" value="DNA_methylase_N6_adenine_CS"/>
</dbReference>
<evidence type="ECO:0000256" key="2">
    <source>
        <dbReference type="ARBA" id="ARBA00022679"/>
    </source>
</evidence>
<keyword evidence="3" id="KW-0694">RNA-binding</keyword>
<dbReference type="OrthoDB" id="9791274at2"/>
<proteinExistence type="inferred from homology"/>
<dbReference type="InterPro" id="IPR029063">
    <property type="entry name" value="SAM-dependent_MTases_sf"/>
</dbReference>
<dbReference type="GO" id="GO:0036307">
    <property type="term" value="F:23S rRNA (adenine(2030)-N(6))-methyltransferase activity"/>
    <property type="evidence" value="ECO:0007669"/>
    <property type="project" value="UniProtKB-UniRule"/>
</dbReference>
<feature type="binding site" evidence="3">
    <location>
        <begin position="145"/>
        <end position="146"/>
    </location>
    <ligand>
        <name>S-adenosyl-L-methionine</name>
        <dbReference type="ChEBI" id="CHEBI:59789"/>
    </ligand>
</feature>
<dbReference type="PANTHER" id="PTHR37426">
    <property type="entry name" value="RIBOSOMAL RNA LARGE SUBUNIT METHYLTRANSFERASE J"/>
    <property type="match status" value="1"/>
</dbReference>
<protein>
    <recommendedName>
        <fullName evidence="3">Ribosomal RNA large subunit methyltransferase J</fullName>
        <ecNumber evidence="3">2.1.1.266</ecNumber>
    </recommendedName>
    <alternativeName>
        <fullName evidence="3">23S rRNA (adenine(2030)-N6)-methyltransferase</fullName>
    </alternativeName>
    <alternativeName>
        <fullName evidence="3">23S rRNA m6A2030 methyltransferase</fullName>
    </alternativeName>
</protein>
<comment type="catalytic activity">
    <reaction evidence="3">
        <text>adenosine(2030) in 23S rRNA + S-adenosyl-L-methionine = N(6)-methyladenosine(2030) in 23S rRNA + S-adenosyl-L-homocysteine + H(+)</text>
        <dbReference type="Rhea" id="RHEA:43736"/>
        <dbReference type="Rhea" id="RHEA-COMP:10668"/>
        <dbReference type="Rhea" id="RHEA-COMP:10669"/>
        <dbReference type="ChEBI" id="CHEBI:15378"/>
        <dbReference type="ChEBI" id="CHEBI:57856"/>
        <dbReference type="ChEBI" id="CHEBI:59789"/>
        <dbReference type="ChEBI" id="CHEBI:74411"/>
        <dbReference type="ChEBI" id="CHEBI:74449"/>
        <dbReference type="EC" id="2.1.1.266"/>
    </reaction>
</comment>
<reference evidence="4" key="1">
    <citation type="submission" date="2012-02" db="EMBL/GenBank/DDBJ databases">
        <title>The complete genome of Frateuria aurantia DSM 6220.</title>
        <authorList>
            <consortium name="US DOE Joint Genome Institute (JGI-PGF)"/>
            <person name="Lucas S."/>
            <person name="Copeland A."/>
            <person name="Lapidus A."/>
            <person name="Glavina del Rio T."/>
            <person name="Dalin E."/>
            <person name="Tice H."/>
            <person name="Bruce D."/>
            <person name="Goodwin L."/>
            <person name="Pitluck S."/>
            <person name="Peters L."/>
            <person name="Ovchinnikova G."/>
            <person name="Teshima H."/>
            <person name="Kyrpides N."/>
            <person name="Mavromatis K."/>
            <person name="Ivanova N."/>
            <person name="Brettin T."/>
            <person name="Detter J.C."/>
            <person name="Han C."/>
            <person name="Larimer F."/>
            <person name="Land M."/>
            <person name="Hauser L."/>
            <person name="Markowitz V."/>
            <person name="Cheng J.-F."/>
            <person name="Hugenholtz P."/>
            <person name="Woyke T."/>
            <person name="Wu D."/>
            <person name="Brambilla E."/>
            <person name="Klenk H.-P."/>
            <person name="Eisen J.A."/>
        </authorList>
    </citation>
    <scope>NUCLEOTIDE SEQUENCE</scope>
    <source>
        <strain evidence="4">DSM 6220</strain>
    </source>
</reference>
<feature type="binding site" evidence="3">
    <location>
        <position position="166"/>
    </location>
    <ligand>
        <name>S-adenosyl-L-methionine</name>
        <dbReference type="ChEBI" id="CHEBI:59789"/>
    </ligand>
</feature>
<dbReference type="GO" id="GO:0070475">
    <property type="term" value="P:rRNA base methylation"/>
    <property type="evidence" value="ECO:0007669"/>
    <property type="project" value="UniProtKB-UniRule"/>
</dbReference>
<dbReference type="Pfam" id="PF04378">
    <property type="entry name" value="RsmJ"/>
    <property type="match status" value="1"/>
</dbReference>
<feature type="binding site" evidence="3">
    <location>
        <position position="102"/>
    </location>
    <ligand>
        <name>S-adenosyl-L-methionine</name>
        <dbReference type="ChEBI" id="CHEBI:59789"/>
    </ligand>
</feature>
<organism evidence="4 5">
    <name type="scientific">Frateuria aurantia (strain ATCC 33424 / DSM 6220 / KCTC 2777 / LMG 1558 / NBRC 3245 / NCIMB 13370)</name>
    <name type="common">Acetobacter aurantius</name>
    <dbReference type="NCBI Taxonomy" id="767434"/>
    <lineage>
        <taxon>Bacteria</taxon>
        <taxon>Pseudomonadati</taxon>
        <taxon>Pseudomonadota</taxon>
        <taxon>Gammaproteobacteria</taxon>
        <taxon>Lysobacterales</taxon>
        <taxon>Rhodanobacteraceae</taxon>
        <taxon>Frateuria</taxon>
    </lineage>
</organism>
<dbReference type="InterPro" id="IPR007473">
    <property type="entry name" value="RlmJ"/>
</dbReference>
<dbReference type="HOGENOM" id="CLU_061769_0_0_6"/>